<keyword evidence="2" id="KW-0964">Secreted</keyword>
<dbReference type="Gene3D" id="2.150.10.10">
    <property type="entry name" value="Serralysin-like metalloprotease, C-terminal"/>
    <property type="match status" value="4"/>
</dbReference>
<dbReference type="GO" id="GO:0005576">
    <property type="term" value="C:extracellular region"/>
    <property type="evidence" value="ECO:0007669"/>
    <property type="project" value="UniProtKB-SubCell"/>
</dbReference>
<comment type="caution">
    <text evidence="4">The sequence shown here is derived from an EMBL/GenBank/DDBJ whole genome shotgun (WGS) entry which is preliminary data.</text>
</comment>
<gene>
    <name evidence="4" type="ORF">DFP88_10522</name>
</gene>
<evidence type="ECO:0000313" key="4">
    <source>
        <dbReference type="EMBL" id="PYE82182.1"/>
    </source>
</evidence>
<dbReference type="SUPFAM" id="SSF51120">
    <property type="entry name" value="beta-Roll"/>
    <property type="match status" value="2"/>
</dbReference>
<dbReference type="InterPro" id="IPR050557">
    <property type="entry name" value="RTX_toxin/Mannuronan_C5-epim"/>
</dbReference>
<dbReference type="Pfam" id="PF00353">
    <property type="entry name" value="HemolysinCabind"/>
    <property type="match status" value="4"/>
</dbReference>
<evidence type="ECO:0000313" key="5">
    <source>
        <dbReference type="Proteomes" id="UP000248311"/>
    </source>
</evidence>
<reference evidence="4 5" key="1">
    <citation type="submission" date="2018-06" db="EMBL/GenBank/DDBJ databases">
        <title>Genomic Encyclopedia of Type Strains, Phase III (KMG-III): the genomes of soil and plant-associated and newly described type strains.</title>
        <authorList>
            <person name="Whitman W."/>
        </authorList>
    </citation>
    <scope>NUCLEOTIDE SEQUENCE [LARGE SCALE GENOMIC DNA]</scope>
    <source>
        <strain evidence="4 5">CECT 9025</strain>
    </source>
</reference>
<dbReference type="EMBL" id="QJTE01000005">
    <property type="protein sequence ID" value="PYE82182.1"/>
    <property type="molecule type" value="Genomic_DNA"/>
</dbReference>
<protein>
    <submittedName>
        <fullName evidence="4">Hemolysin type calcium-binding protein</fullName>
    </submittedName>
</protein>
<proteinExistence type="predicted"/>
<feature type="region of interest" description="Disordered" evidence="3">
    <location>
        <begin position="208"/>
        <end position="248"/>
    </location>
</feature>
<keyword evidence="5" id="KW-1185">Reference proteome</keyword>
<evidence type="ECO:0000256" key="3">
    <source>
        <dbReference type="SAM" id="MobiDB-lite"/>
    </source>
</evidence>
<dbReference type="GO" id="GO:0005509">
    <property type="term" value="F:calcium ion binding"/>
    <property type="evidence" value="ECO:0007669"/>
    <property type="project" value="InterPro"/>
</dbReference>
<dbReference type="Proteomes" id="UP000248311">
    <property type="component" value="Unassembled WGS sequence"/>
</dbReference>
<dbReference type="RefSeq" id="WP_181418647.1">
    <property type="nucleotide sequence ID" value="NZ_QJTE01000005.1"/>
</dbReference>
<dbReference type="InterPro" id="IPR001343">
    <property type="entry name" value="Hemolysn_Ca-bd"/>
</dbReference>
<evidence type="ECO:0000256" key="2">
    <source>
        <dbReference type="ARBA" id="ARBA00022525"/>
    </source>
</evidence>
<name>A0A318SSE0_9RHOB</name>
<evidence type="ECO:0000256" key="1">
    <source>
        <dbReference type="ARBA" id="ARBA00004613"/>
    </source>
</evidence>
<comment type="subcellular location">
    <subcellularLocation>
        <location evidence="1">Secreted</location>
    </subcellularLocation>
</comment>
<dbReference type="PROSITE" id="PS00330">
    <property type="entry name" value="HEMOLYSIN_CALCIUM"/>
    <property type="match status" value="5"/>
</dbReference>
<organism evidence="4 5">
    <name type="scientific">Pseudoroseicyclus aestuarii</name>
    <dbReference type="NCBI Taxonomy" id="1795041"/>
    <lineage>
        <taxon>Bacteria</taxon>
        <taxon>Pseudomonadati</taxon>
        <taxon>Pseudomonadota</taxon>
        <taxon>Alphaproteobacteria</taxon>
        <taxon>Rhodobacterales</taxon>
        <taxon>Paracoccaceae</taxon>
        <taxon>Pseudoroseicyclus</taxon>
    </lineage>
</organism>
<sequence>MPLTDVESNALLPFGGTKIPQGASHTDWGPYDITGIFEEGLRLGETTSEAIIVDTSGTIYFQGANRYTTYIDAFDSPIDTRTLPEGVAKAGIWFDEQTERDSITVTWNAVPLYSYTSEELVLSTFQLELVDLGGGDAEVIWRFGEMDVPPEYRKGFDVGLGTSGYYNRQTLLDERFVAREDLSGLTGNTGVEGVLQLRIIDGEVQQSDLDQAPVTGTEGTDRNWGTPFNDDLSGGNGDDSLGGDYGADTLSGGNGNDLLIGSYGDDSLTGGFGNDTLVGGEGADTLWGNEGDDVLYGGQGGDHLLGWDGDDFINERRAAGGSGADTLEGMAGDDTVWGGDGDDIIAGQGGNDVLEGDDGRDIIFGGEGDDVITGGSYADTLFGGAGDDFINAGGGYDRYDNNDDVVTGGTGADRFFHDGENRQTVHITDYDADEGDTLVFRAEEDVTIDNFRLRRVVDRDVDGNDTLDELALIYRPEDPGEYGPEEITLFTFGDAEGIDEIVLRLPAPETGTGTVEVFSLA</sequence>
<accession>A0A318SSE0</accession>
<dbReference type="InterPro" id="IPR011049">
    <property type="entry name" value="Serralysin-like_metalloprot_C"/>
</dbReference>
<dbReference type="AlphaFoldDB" id="A0A318SSE0"/>
<dbReference type="InterPro" id="IPR018511">
    <property type="entry name" value="Hemolysin-typ_Ca-bd_CS"/>
</dbReference>
<dbReference type="PRINTS" id="PR00313">
    <property type="entry name" value="CABNDNGRPT"/>
</dbReference>
<dbReference type="PANTHER" id="PTHR38340">
    <property type="entry name" value="S-LAYER PROTEIN"/>
    <property type="match status" value="1"/>
</dbReference>
<dbReference type="PANTHER" id="PTHR38340:SF1">
    <property type="entry name" value="S-LAYER PROTEIN"/>
    <property type="match status" value="1"/>
</dbReference>